<dbReference type="Proteomes" id="UP001314635">
    <property type="component" value="Unassembled WGS sequence"/>
</dbReference>
<dbReference type="Pfam" id="PF03797">
    <property type="entry name" value="Autotransporter"/>
    <property type="match status" value="1"/>
</dbReference>
<comment type="caution">
    <text evidence="3">The sequence shown here is derived from an EMBL/GenBank/DDBJ whole genome shotgun (WGS) entry which is preliminary data.</text>
</comment>
<reference evidence="4" key="1">
    <citation type="journal article" date="2021" name="ISME J.">
        <title>Evolutionary origin and ecological implication of a unique nif island in free-living Bradyrhizobium lineages.</title>
        <authorList>
            <person name="Tao J."/>
        </authorList>
    </citation>
    <scope>NUCLEOTIDE SEQUENCE [LARGE SCALE GENOMIC DNA]</scope>
    <source>
        <strain evidence="4">SZCCT0094</strain>
    </source>
</reference>
<dbReference type="InterPro" id="IPR036514">
    <property type="entry name" value="SGNH_hydro_sf"/>
</dbReference>
<dbReference type="SUPFAM" id="SSF103515">
    <property type="entry name" value="Autotransporter"/>
    <property type="match status" value="1"/>
</dbReference>
<dbReference type="NCBIfam" id="TIGR01414">
    <property type="entry name" value="autotrans_barl"/>
    <property type="match status" value="1"/>
</dbReference>
<dbReference type="Gene3D" id="2.40.128.130">
    <property type="entry name" value="Autotransporter beta-domain"/>
    <property type="match status" value="1"/>
</dbReference>
<dbReference type="SMART" id="SM00869">
    <property type="entry name" value="Autotransporter"/>
    <property type="match status" value="1"/>
</dbReference>
<feature type="domain" description="Autotransporter" evidence="2">
    <location>
        <begin position="447"/>
        <end position="723"/>
    </location>
</feature>
<dbReference type="Gene3D" id="3.40.50.1110">
    <property type="entry name" value="SGNH hydrolase"/>
    <property type="match status" value="1"/>
</dbReference>
<evidence type="ECO:0000313" key="4">
    <source>
        <dbReference type="Proteomes" id="UP001314635"/>
    </source>
</evidence>
<dbReference type="PANTHER" id="PTHR45648">
    <property type="entry name" value="GDSL LIPASE/ACYLHYDROLASE FAMILY PROTEIN (AFU_ORTHOLOGUE AFUA_4G14700)"/>
    <property type="match status" value="1"/>
</dbReference>
<gene>
    <name evidence="3" type="ORF">JQ619_27825</name>
</gene>
<accession>A0ABS5GE17</accession>
<keyword evidence="1" id="KW-0378">Hydrolase</keyword>
<dbReference type="CDD" id="cd01847">
    <property type="entry name" value="Triacylglycerol_lipase_like"/>
    <property type="match status" value="1"/>
</dbReference>
<dbReference type="InterPro" id="IPR005546">
    <property type="entry name" value="Autotransporte_beta"/>
</dbReference>
<sequence length="723" mass="75207">MTSAGQCLAQLPGISTSGLCTPAKATALVLGERKMLNFVGRARSSSAAGKSLEHREQVGWMPVSAGCRGIVAASIAAAGVVCGAAGASAQTYTPIAITPSPDVYAYIQQNPFVQGWLGPRVAGQFTRLTVFGDSYADWGNEMRAGSSVPASGRFSAGLAMADVVQYHYGLPTSAVANYATGGAMSGGTNVGNLFGSTGPVLPGTGTEIGVFLAAGGRFGPRDLVDITTAGGNDSVPILFNPTITQDQMNTAARQTTASILSDVQQMVQAGARNIAILSVGDLSYLPAGAGNANVHYFQSTLTQMEQASLAPLARSGVRIFFFDLATLTQRVVANPSFYGFTNVTTACTDVPSCVGGSVAAQNQFLSYDGLHFTTAGFALIGRYQTNQIDAPLTVAPQGDVATSIASGFAGSIFGHLDAYRNVRGAADAMNAMAADMPTKAALAAPAAVQSPWSVYGDVAYSGGSRDSQQFLSSYNYNSVGGWIGLDYRLSPDLMVGGLFSYAQPNVNLALQNAHEKIDAYQIGGYAAYNRANWFADALLAYGRHAISTDRQGVIDVIRGSTHADTFTVAARGGYLWDLGAVRMGPIGGLSYSNVQIAGYTETGDMLLTNMVNRQRLESLTGSAGVQLRAPFAAAGAFYNPYLNLTVEHEFISSARSLITTQVTTPLLPVLTPIDGRAATYGKVAAGLAAAITDKVSVNLGVVSTFARSDRNDYGVNGGLKVAF</sequence>
<evidence type="ECO:0000256" key="1">
    <source>
        <dbReference type="ARBA" id="ARBA00022801"/>
    </source>
</evidence>
<protein>
    <submittedName>
        <fullName evidence="3">Autotransporter domain-containing protein</fullName>
    </submittedName>
</protein>
<dbReference type="SUPFAM" id="SSF52266">
    <property type="entry name" value="SGNH hydrolase"/>
    <property type="match status" value="1"/>
</dbReference>
<organism evidence="3 4">
    <name type="scientific">Bradyrhizobium denitrificans</name>
    <dbReference type="NCBI Taxonomy" id="2734912"/>
    <lineage>
        <taxon>Bacteria</taxon>
        <taxon>Pseudomonadati</taxon>
        <taxon>Pseudomonadota</taxon>
        <taxon>Alphaproteobacteria</taxon>
        <taxon>Hyphomicrobiales</taxon>
        <taxon>Nitrobacteraceae</taxon>
        <taxon>Bradyrhizobium</taxon>
    </lineage>
</organism>
<name>A0ABS5GE17_9BRAD</name>
<dbReference type="PANTHER" id="PTHR45648:SF22">
    <property type="entry name" value="GDSL LIPASE_ACYLHYDROLASE FAMILY PROTEIN (AFU_ORTHOLOGUE AFUA_4G14700)"/>
    <property type="match status" value="1"/>
</dbReference>
<dbReference type="InterPro" id="IPR006315">
    <property type="entry name" value="OM_autotransptr_brl_dom"/>
</dbReference>
<dbReference type="PROSITE" id="PS51208">
    <property type="entry name" value="AUTOTRANSPORTER"/>
    <property type="match status" value="1"/>
</dbReference>
<dbReference type="EMBL" id="JAFCLK010000031">
    <property type="protein sequence ID" value="MBR1139572.1"/>
    <property type="molecule type" value="Genomic_DNA"/>
</dbReference>
<evidence type="ECO:0000313" key="3">
    <source>
        <dbReference type="EMBL" id="MBR1139572.1"/>
    </source>
</evidence>
<evidence type="ECO:0000259" key="2">
    <source>
        <dbReference type="PROSITE" id="PS51208"/>
    </source>
</evidence>
<dbReference type="InterPro" id="IPR036709">
    <property type="entry name" value="Autotransporte_beta_dom_sf"/>
</dbReference>
<dbReference type="InterPro" id="IPR051058">
    <property type="entry name" value="GDSL_Est/Lipase"/>
</dbReference>
<proteinExistence type="predicted"/>
<dbReference type="RefSeq" id="WP_172236770.1">
    <property type="nucleotide sequence ID" value="NZ_JAFCLK010000031.1"/>
</dbReference>
<keyword evidence="4" id="KW-1185">Reference proteome</keyword>